<reference evidence="1" key="1">
    <citation type="submission" date="2020-11" db="EMBL/GenBank/DDBJ databases">
        <authorList>
            <consortium name="DOE Joint Genome Institute"/>
            <person name="Ahrendt S."/>
            <person name="Riley R."/>
            <person name="Andreopoulos W."/>
            <person name="Labutti K."/>
            <person name="Pangilinan J."/>
            <person name="Ruiz-Duenas F.J."/>
            <person name="Barrasa J.M."/>
            <person name="Sanchez-Garcia M."/>
            <person name="Camarero S."/>
            <person name="Miyauchi S."/>
            <person name="Serrano A."/>
            <person name="Linde D."/>
            <person name="Babiker R."/>
            <person name="Drula E."/>
            <person name="Ayuso-Fernandez I."/>
            <person name="Pacheco R."/>
            <person name="Padilla G."/>
            <person name="Ferreira P."/>
            <person name="Barriuso J."/>
            <person name="Kellner H."/>
            <person name="Castanera R."/>
            <person name="Alfaro M."/>
            <person name="Ramirez L."/>
            <person name="Pisabarro A.G."/>
            <person name="Kuo A."/>
            <person name="Tritt A."/>
            <person name="Lipzen A."/>
            <person name="He G."/>
            <person name="Yan M."/>
            <person name="Ng V."/>
            <person name="Cullen D."/>
            <person name="Martin F."/>
            <person name="Rosso M.-N."/>
            <person name="Henrissat B."/>
            <person name="Hibbett D."/>
            <person name="Martinez A.T."/>
            <person name="Grigoriev I.V."/>
        </authorList>
    </citation>
    <scope>NUCLEOTIDE SEQUENCE</scope>
    <source>
        <strain evidence="1">ATCC 90797</strain>
    </source>
</reference>
<dbReference type="Proteomes" id="UP000807025">
    <property type="component" value="Unassembled WGS sequence"/>
</dbReference>
<comment type="caution">
    <text evidence="1">The sequence shown here is derived from an EMBL/GenBank/DDBJ whole genome shotgun (WGS) entry which is preliminary data.</text>
</comment>
<evidence type="ECO:0008006" key="3">
    <source>
        <dbReference type="Google" id="ProtNLM"/>
    </source>
</evidence>
<dbReference type="PANTHER" id="PTHR35871:SF1">
    <property type="entry name" value="CXC1-LIKE CYSTEINE CLUSTER ASSOCIATED WITH KDZ TRANSPOSASES DOMAIN-CONTAINING PROTEIN"/>
    <property type="match status" value="1"/>
</dbReference>
<proteinExistence type="predicted"/>
<dbReference type="Gene3D" id="3.30.420.10">
    <property type="entry name" value="Ribonuclease H-like superfamily/Ribonuclease H"/>
    <property type="match status" value="1"/>
</dbReference>
<sequence>MVANFVSADYGYLCSPDGSESSQVLFRASKNKEGYFMNEDILMDTQKAMDILNKFYPNEEHVLVFNNATTHLKRADNALSARKMPKGTSKPEKNWGVEVTATAADGSALYDPGGKLVKTKVRMGDGLLASGEAQSLYFPQDHKDARLFKGMAVILCERGFIEESKLHVECKGFKCLPGATTCCCHCILFNQPDFVAVKSPLEITCKLQGVKVLFLPKFHCELNFIEQCWGYAKRIYREFPASFKEADLEKNVITPLDSVPLESMRRYAWRSWRFMMFYGWGLDRKLAAWTSKKYQGHHVITEALMETIDREAPK</sequence>
<protein>
    <recommendedName>
        <fullName evidence="3">DDE-1 domain-containing protein</fullName>
    </recommendedName>
</protein>
<evidence type="ECO:0000313" key="1">
    <source>
        <dbReference type="EMBL" id="KAF9496013.1"/>
    </source>
</evidence>
<dbReference type="EMBL" id="MU154556">
    <property type="protein sequence ID" value="KAF9496013.1"/>
    <property type="molecule type" value="Genomic_DNA"/>
</dbReference>
<dbReference type="OrthoDB" id="10039611at2759"/>
<dbReference type="PANTHER" id="PTHR35871">
    <property type="entry name" value="EXPRESSED PROTEIN"/>
    <property type="match status" value="1"/>
</dbReference>
<name>A0A9P6DGH8_PLEER</name>
<evidence type="ECO:0000313" key="2">
    <source>
        <dbReference type="Proteomes" id="UP000807025"/>
    </source>
</evidence>
<dbReference type="InterPro" id="IPR036397">
    <property type="entry name" value="RNaseH_sf"/>
</dbReference>
<dbReference type="GO" id="GO:0003676">
    <property type="term" value="F:nucleic acid binding"/>
    <property type="evidence" value="ECO:0007669"/>
    <property type="project" value="InterPro"/>
</dbReference>
<organism evidence="1 2">
    <name type="scientific">Pleurotus eryngii</name>
    <name type="common">Boletus of the steppes</name>
    <dbReference type="NCBI Taxonomy" id="5323"/>
    <lineage>
        <taxon>Eukaryota</taxon>
        <taxon>Fungi</taxon>
        <taxon>Dikarya</taxon>
        <taxon>Basidiomycota</taxon>
        <taxon>Agaricomycotina</taxon>
        <taxon>Agaricomycetes</taxon>
        <taxon>Agaricomycetidae</taxon>
        <taxon>Agaricales</taxon>
        <taxon>Pleurotineae</taxon>
        <taxon>Pleurotaceae</taxon>
        <taxon>Pleurotus</taxon>
    </lineage>
</organism>
<dbReference type="AlphaFoldDB" id="A0A9P6DGH8"/>
<gene>
    <name evidence="1" type="ORF">BDN71DRAFT_1390261</name>
</gene>
<accession>A0A9P6DGH8</accession>
<keyword evidence="2" id="KW-1185">Reference proteome</keyword>